<dbReference type="PROSITE" id="PS51864">
    <property type="entry name" value="ASTACIN"/>
    <property type="match status" value="1"/>
</dbReference>
<dbReference type="Pfam" id="PF01400">
    <property type="entry name" value="Astacin"/>
    <property type="match status" value="1"/>
</dbReference>
<feature type="disulfide bond" evidence="10">
    <location>
        <begin position="168"/>
        <end position="323"/>
    </location>
</feature>
<dbReference type="Gene3D" id="2.20.100.10">
    <property type="entry name" value="Thrombospondin type-1 (TSP1) repeat"/>
    <property type="match status" value="1"/>
</dbReference>
<feature type="active site" evidence="10">
    <location>
        <position position="217"/>
    </location>
</feature>
<evidence type="ECO:0000256" key="11">
    <source>
        <dbReference type="RuleBase" id="RU361183"/>
    </source>
</evidence>
<protein>
    <recommendedName>
        <fullName evidence="11">Metalloendopeptidase</fullName>
        <ecNumber evidence="11">3.4.24.-</ecNumber>
    </recommendedName>
</protein>
<dbReference type="PROSITE" id="PS00022">
    <property type="entry name" value="EGF_1"/>
    <property type="match status" value="1"/>
</dbReference>
<feature type="domain" description="CUB" evidence="13">
    <location>
        <begin position="366"/>
        <end position="476"/>
    </location>
</feature>
<keyword evidence="2 10" id="KW-0645">Protease</keyword>
<dbReference type="GO" id="GO:0018996">
    <property type="term" value="P:molting cycle, collagen and cuticulin-based cuticle"/>
    <property type="evidence" value="ECO:0007669"/>
    <property type="project" value="UniProtKB-ARBA"/>
</dbReference>
<evidence type="ECO:0000256" key="1">
    <source>
        <dbReference type="ARBA" id="ARBA00022536"/>
    </source>
</evidence>
<dbReference type="GO" id="GO:0008270">
    <property type="term" value="F:zinc ion binding"/>
    <property type="evidence" value="ECO:0007669"/>
    <property type="project" value="UniProtKB-UniRule"/>
</dbReference>
<keyword evidence="3 10" id="KW-0479">Metal-binding</keyword>
<organism evidence="15 16">
    <name type="scientific">Steinernema carpocapsae</name>
    <name type="common">Entomopathogenic nematode</name>
    <dbReference type="NCBI Taxonomy" id="34508"/>
    <lineage>
        <taxon>Eukaryota</taxon>
        <taxon>Metazoa</taxon>
        <taxon>Ecdysozoa</taxon>
        <taxon>Nematoda</taxon>
        <taxon>Chromadorea</taxon>
        <taxon>Rhabditida</taxon>
        <taxon>Tylenchina</taxon>
        <taxon>Panagrolaimomorpha</taxon>
        <taxon>Strongyloidoidea</taxon>
        <taxon>Steinernematidae</taxon>
        <taxon>Steinernema</taxon>
    </lineage>
</organism>
<gene>
    <name evidence="15" type="ORF">L596_020483</name>
</gene>
<evidence type="ECO:0000256" key="5">
    <source>
        <dbReference type="ARBA" id="ARBA00022833"/>
    </source>
</evidence>
<reference evidence="15 16" key="1">
    <citation type="journal article" date="2015" name="Genome Biol.">
        <title>Comparative genomics of Steinernema reveals deeply conserved gene regulatory networks.</title>
        <authorList>
            <person name="Dillman A.R."/>
            <person name="Macchietto M."/>
            <person name="Porter C.F."/>
            <person name="Rogers A."/>
            <person name="Williams B."/>
            <person name="Antoshechkin I."/>
            <person name="Lee M.M."/>
            <person name="Goodwin Z."/>
            <person name="Lu X."/>
            <person name="Lewis E.E."/>
            <person name="Goodrich-Blair H."/>
            <person name="Stock S.P."/>
            <person name="Adams B.J."/>
            <person name="Sternberg P.W."/>
            <person name="Mortazavi A."/>
        </authorList>
    </citation>
    <scope>NUCLEOTIDE SEQUENCE [LARGE SCALE GENOMIC DNA]</scope>
    <source>
        <strain evidence="15 16">ALL</strain>
    </source>
</reference>
<dbReference type="InterPro" id="IPR000859">
    <property type="entry name" value="CUB_dom"/>
</dbReference>
<evidence type="ECO:0000313" key="16">
    <source>
        <dbReference type="Proteomes" id="UP000298663"/>
    </source>
</evidence>
<dbReference type="InterPro" id="IPR024079">
    <property type="entry name" value="MetalloPept_cat_dom_sf"/>
</dbReference>
<evidence type="ECO:0000256" key="8">
    <source>
        <dbReference type="ARBA" id="ARBA00023180"/>
    </source>
</evidence>
<dbReference type="InterPro" id="IPR006026">
    <property type="entry name" value="Peptidase_Metallo"/>
</dbReference>
<feature type="region of interest" description="Disordered" evidence="12">
    <location>
        <begin position="482"/>
        <end position="501"/>
    </location>
</feature>
<keyword evidence="7 10" id="KW-1015">Disulfide bond</keyword>
<feature type="domain" description="Peptidase M12A" evidence="14">
    <location>
        <begin position="127"/>
        <end position="324"/>
    </location>
</feature>
<dbReference type="SMART" id="SM00209">
    <property type="entry name" value="TSP1"/>
    <property type="match status" value="1"/>
</dbReference>
<proteinExistence type="predicted"/>
<dbReference type="Pfam" id="PF00431">
    <property type="entry name" value="CUB"/>
    <property type="match status" value="1"/>
</dbReference>
<dbReference type="InterPro" id="IPR036383">
    <property type="entry name" value="TSP1_rpt_sf"/>
</dbReference>
<dbReference type="InterPro" id="IPR000884">
    <property type="entry name" value="TSP1_rpt"/>
</dbReference>
<keyword evidence="1" id="KW-0245">EGF-like domain</keyword>
<keyword evidence="8" id="KW-0325">Glycoprotein</keyword>
<evidence type="ECO:0000313" key="15">
    <source>
        <dbReference type="EMBL" id="TKR73139.1"/>
    </source>
</evidence>
<evidence type="ECO:0000256" key="3">
    <source>
        <dbReference type="ARBA" id="ARBA00022723"/>
    </source>
</evidence>
<comment type="cofactor">
    <cofactor evidence="10 11">
        <name>Zn(2+)</name>
        <dbReference type="ChEBI" id="CHEBI:29105"/>
    </cofactor>
    <text evidence="10 11">Binds 1 zinc ion per subunit.</text>
</comment>
<evidence type="ECO:0000256" key="7">
    <source>
        <dbReference type="ARBA" id="ARBA00023157"/>
    </source>
</evidence>
<comment type="caution">
    <text evidence="15">The sequence shown here is derived from an EMBL/GenBank/DDBJ whole genome shotgun (WGS) entry which is preliminary data.</text>
</comment>
<dbReference type="PROSITE" id="PS01180">
    <property type="entry name" value="CUB"/>
    <property type="match status" value="1"/>
</dbReference>
<dbReference type="CDD" id="cd04280">
    <property type="entry name" value="ZnMc_astacin_like"/>
    <property type="match status" value="1"/>
</dbReference>
<dbReference type="InterPro" id="IPR035914">
    <property type="entry name" value="Sperma_CUB_dom_sf"/>
</dbReference>
<dbReference type="SUPFAM" id="SSF82895">
    <property type="entry name" value="TSP-1 type 1 repeat"/>
    <property type="match status" value="1"/>
</dbReference>
<dbReference type="InterPro" id="IPR001506">
    <property type="entry name" value="Peptidase_M12A"/>
</dbReference>
<dbReference type="SMART" id="SM00042">
    <property type="entry name" value="CUB"/>
    <property type="match status" value="1"/>
</dbReference>
<dbReference type="AlphaFoldDB" id="A0A4U5MTN9"/>
<dbReference type="GO" id="GO:0006508">
    <property type="term" value="P:proteolysis"/>
    <property type="evidence" value="ECO:0007669"/>
    <property type="project" value="UniProtKB-KW"/>
</dbReference>
<dbReference type="PANTHER" id="PTHR10127">
    <property type="entry name" value="DISCOIDIN, CUB, EGF, LAMININ , AND ZINC METALLOPROTEASE DOMAIN CONTAINING"/>
    <property type="match status" value="1"/>
</dbReference>
<dbReference type="SUPFAM" id="SSF55486">
    <property type="entry name" value="Metalloproteases ('zincins'), catalytic domain"/>
    <property type="match status" value="1"/>
</dbReference>
<keyword evidence="5 10" id="KW-0862">Zinc</keyword>
<keyword evidence="16" id="KW-1185">Reference proteome</keyword>
<feature type="binding site" evidence="10">
    <location>
        <position position="216"/>
    </location>
    <ligand>
        <name>Zn(2+)</name>
        <dbReference type="ChEBI" id="CHEBI:29105"/>
        <note>catalytic</note>
    </ligand>
</feature>
<dbReference type="SUPFAM" id="SSF49854">
    <property type="entry name" value="Spermadhesin, CUB domain"/>
    <property type="match status" value="1"/>
</dbReference>
<evidence type="ECO:0000259" key="13">
    <source>
        <dbReference type="PROSITE" id="PS01180"/>
    </source>
</evidence>
<dbReference type="InterPro" id="IPR034035">
    <property type="entry name" value="Astacin-like_dom"/>
</dbReference>
<evidence type="ECO:0000256" key="4">
    <source>
        <dbReference type="ARBA" id="ARBA00022801"/>
    </source>
</evidence>
<dbReference type="EC" id="3.4.24.-" evidence="11"/>
<dbReference type="PROSITE" id="PS50092">
    <property type="entry name" value="TSP1"/>
    <property type="match status" value="1"/>
</dbReference>
<reference evidence="15 16" key="2">
    <citation type="journal article" date="2019" name="G3 (Bethesda)">
        <title>Hybrid Assembly of the Genome of the Entomopathogenic Nematode Steinernema carpocapsae Identifies the X-Chromosome.</title>
        <authorList>
            <person name="Serra L."/>
            <person name="Macchietto M."/>
            <person name="Macias-Munoz A."/>
            <person name="McGill C.J."/>
            <person name="Rodriguez I.M."/>
            <person name="Rodriguez B."/>
            <person name="Murad R."/>
            <person name="Mortazavi A."/>
        </authorList>
    </citation>
    <scope>NUCLEOTIDE SEQUENCE [LARGE SCALE GENOMIC DNA]</scope>
    <source>
        <strain evidence="15 16">ALL</strain>
    </source>
</reference>
<name>A0A4U5MTN9_STECR</name>
<feature type="compositionally biased region" description="Low complexity" evidence="12">
    <location>
        <begin position="490"/>
        <end position="501"/>
    </location>
</feature>
<dbReference type="CDD" id="cd00041">
    <property type="entry name" value="CUB"/>
    <property type="match status" value="1"/>
</dbReference>
<dbReference type="SMART" id="SM00235">
    <property type="entry name" value="ZnMc"/>
    <property type="match status" value="1"/>
</dbReference>
<dbReference type="PRINTS" id="PR00480">
    <property type="entry name" value="ASTACIN"/>
</dbReference>
<evidence type="ECO:0000256" key="6">
    <source>
        <dbReference type="ARBA" id="ARBA00023049"/>
    </source>
</evidence>
<evidence type="ECO:0000259" key="14">
    <source>
        <dbReference type="PROSITE" id="PS51864"/>
    </source>
</evidence>
<dbReference type="GO" id="GO:0004222">
    <property type="term" value="F:metalloendopeptidase activity"/>
    <property type="evidence" value="ECO:0007669"/>
    <property type="project" value="UniProtKB-UniRule"/>
</dbReference>
<evidence type="ECO:0000256" key="2">
    <source>
        <dbReference type="ARBA" id="ARBA00022670"/>
    </source>
</evidence>
<evidence type="ECO:0000256" key="9">
    <source>
        <dbReference type="PROSITE-ProRule" id="PRU00059"/>
    </source>
</evidence>
<dbReference type="EMBL" id="AZBU02000006">
    <property type="protein sequence ID" value="TKR73139.1"/>
    <property type="molecule type" value="Genomic_DNA"/>
</dbReference>
<keyword evidence="6 10" id="KW-0482">Metalloprotease</keyword>
<dbReference type="FunFam" id="3.40.390.10:FF:000028">
    <property type="entry name" value="Zinc metalloproteinase"/>
    <property type="match status" value="1"/>
</dbReference>
<dbReference type="Gene3D" id="2.60.120.290">
    <property type="entry name" value="Spermadhesin, CUB domain"/>
    <property type="match status" value="1"/>
</dbReference>
<sequence length="735" mass="82201">MKPIALPKANILLDFCPIFRPTIPTPSPTTPWTTTPPSKPSSTTSTPNQPSAQEFFLTTQDTSSRRRNPRHIQLKAQNISFNDSTEASVNRKLASELFETDIILTLPQAEALVNEVKKTPNRRGKRQAMPSIYSFWRSLTISYRFAYNDWDWQNLIRKSLRHVESETCIRFRENGPDRDYLQFIRGSGCYSNVGRVGGRQQVSIGYGCDHLGIIAHETLHALGLWHEQSRNDRDNYIWINLNTIIAGTQGNFEKRTSLTSDNMDQPYDLGSVMHYGSRAFSVDYNRYSIQTRDSAYQQTIGQRQGLSFKDAKMINLRYCTKVCPRQLPCANKGYVDPNNCNKCKCPVGYEGQYCQEVAKDSEPALCQGGDRTATSASQTILSPPLKNNLDCYWRIKSPYGTKIEVSFSRVSFPCRDTCGSYVEVKYDADKTAAGARLCCSVPRKIVSEGNEVLLHYSTDSDFVNGYLGFEMTYRLIGSARPEPTSQPMISSSSPTPATSNSLTKWDKVMSRWIDGNYDFASPSEQFTTEKTTTVATITTTTKAVQSGSWSSWGGWSGCTVSCGGCGQKKRVRACYGGNHQCSGDDFEFSSCGEQACPKPTNHTRCRGRLVMPCNLMKDLDFGTTRTNPTDSFEAESNPPALNSTVPHLLPTKKNAQTIKKIKKVMTQLRQKRFVDGNLQMQDSNVCEKKFSYNCPTAMLTINIDFRKEADAVGDPNGNVQCCSGYTVVGKMCIKQ</sequence>
<evidence type="ECO:0000256" key="12">
    <source>
        <dbReference type="SAM" id="MobiDB-lite"/>
    </source>
</evidence>
<accession>A0A4U5MTN9</accession>
<keyword evidence="4 10" id="KW-0378">Hydrolase</keyword>
<dbReference type="PROSITE" id="PS01186">
    <property type="entry name" value="EGF_2"/>
    <property type="match status" value="1"/>
</dbReference>
<dbReference type="Proteomes" id="UP000298663">
    <property type="component" value="Unassembled WGS sequence"/>
</dbReference>
<feature type="binding site" evidence="10">
    <location>
        <position position="220"/>
    </location>
    <ligand>
        <name>Zn(2+)</name>
        <dbReference type="ChEBI" id="CHEBI:29105"/>
        <note>catalytic</note>
    </ligand>
</feature>
<evidence type="ECO:0000256" key="10">
    <source>
        <dbReference type="PROSITE-ProRule" id="PRU01211"/>
    </source>
</evidence>
<feature type="binding site" evidence="10">
    <location>
        <position position="226"/>
    </location>
    <ligand>
        <name>Zn(2+)</name>
        <dbReference type="ChEBI" id="CHEBI:29105"/>
        <note>catalytic</note>
    </ligand>
</feature>
<dbReference type="PANTHER" id="PTHR10127:SF831">
    <property type="entry name" value="ZINC METALLOPROTEINASE NAS-37"/>
    <property type="match status" value="1"/>
</dbReference>
<feature type="compositionally biased region" description="Low complexity" evidence="12">
    <location>
        <begin position="30"/>
        <end position="51"/>
    </location>
</feature>
<comment type="caution">
    <text evidence="9">Lacks conserved residue(s) required for the propagation of feature annotation.</text>
</comment>
<dbReference type="InterPro" id="IPR000742">
    <property type="entry name" value="EGF"/>
</dbReference>
<dbReference type="OrthoDB" id="431034at2759"/>
<dbReference type="Pfam" id="PF00090">
    <property type="entry name" value="TSP_1"/>
    <property type="match status" value="1"/>
</dbReference>
<feature type="region of interest" description="Disordered" evidence="12">
    <location>
        <begin position="24"/>
        <end position="53"/>
    </location>
</feature>
<dbReference type="Gene3D" id="3.40.390.10">
    <property type="entry name" value="Collagenase (Catalytic Domain)"/>
    <property type="match status" value="1"/>
</dbReference>